<dbReference type="EMBL" id="GBXM01067214">
    <property type="protein sequence ID" value="JAH41363.1"/>
    <property type="molecule type" value="Transcribed_RNA"/>
</dbReference>
<protein>
    <submittedName>
        <fullName evidence="1">Uncharacterized protein</fullName>
    </submittedName>
</protein>
<organism evidence="1">
    <name type="scientific">Anguilla anguilla</name>
    <name type="common">European freshwater eel</name>
    <name type="synonym">Muraena anguilla</name>
    <dbReference type="NCBI Taxonomy" id="7936"/>
    <lineage>
        <taxon>Eukaryota</taxon>
        <taxon>Metazoa</taxon>
        <taxon>Chordata</taxon>
        <taxon>Craniata</taxon>
        <taxon>Vertebrata</taxon>
        <taxon>Euteleostomi</taxon>
        <taxon>Actinopterygii</taxon>
        <taxon>Neopterygii</taxon>
        <taxon>Teleostei</taxon>
        <taxon>Anguilliformes</taxon>
        <taxon>Anguillidae</taxon>
        <taxon>Anguilla</taxon>
    </lineage>
</organism>
<evidence type="ECO:0000313" key="1">
    <source>
        <dbReference type="EMBL" id="JAH41363.1"/>
    </source>
</evidence>
<proteinExistence type="predicted"/>
<accession>A0A0E9SLJ5</accession>
<name>A0A0E9SLJ5_ANGAN</name>
<dbReference type="AlphaFoldDB" id="A0A0E9SLJ5"/>
<reference evidence="1" key="1">
    <citation type="submission" date="2014-11" db="EMBL/GenBank/DDBJ databases">
        <authorList>
            <person name="Amaro Gonzalez C."/>
        </authorList>
    </citation>
    <scope>NUCLEOTIDE SEQUENCE</scope>
</reference>
<reference evidence="1" key="2">
    <citation type="journal article" date="2015" name="Fish Shellfish Immunol.">
        <title>Early steps in the European eel (Anguilla anguilla)-Vibrio vulnificus interaction in the gills: Role of the RtxA13 toxin.</title>
        <authorList>
            <person name="Callol A."/>
            <person name="Pajuelo D."/>
            <person name="Ebbesson L."/>
            <person name="Teles M."/>
            <person name="MacKenzie S."/>
            <person name="Amaro C."/>
        </authorList>
    </citation>
    <scope>NUCLEOTIDE SEQUENCE</scope>
</reference>
<sequence length="63" mass="7567">MCVDTLFLCFCKYTIYFLKRNSAYLLCKEIKKNGEHNSNCKHWITTILLTVTIRQIFLRELFS</sequence>